<gene>
    <name evidence="6" type="ORF">Esi_0403_0011</name>
</gene>
<feature type="domain" description="NET" evidence="5">
    <location>
        <begin position="76"/>
        <end position="160"/>
    </location>
</feature>
<dbReference type="PRINTS" id="PR00503">
    <property type="entry name" value="BROMODOMAIN"/>
</dbReference>
<dbReference type="CDD" id="cd04369">
    <property type="entry name" value="Bromodomain"/>
    <property type="match status" value="1"/>
</dbReference>
<keyword evidence="7" id="KW-1185">Reference proteome</keyword>
<dbReference type="InterPro" id="IPR050935">
    <property type="entry name" value="Bromo_chromatin_reader"/>
</dbReference>
<dbReference type="SUPFAM" id="SSF47370">
    <property type="entry name" value="Bromodomain"/>
    <property type="match status" value="1"/>
</dbReference>
<accession>D7G0I3</accession>
<name>D7G0I3_ECTSI</name>
<protein>
    <recommendedName>
        <fullName evidence="8">Bromo domain-containing protein</fullName>
    </recommendedName>
</protein>
<dbReference type="InParanoid" id="D7G0I3"/>
<dbReference type="InterPro" id="IPR036427">
    <property type="entry name" value="Bromodomain-like_sf"/>
</dbReference>
<reference evidence="6 7" key="1">
    <citation type="journal article" date="2010" name="Nature">
        <title>The Ectocarpus genome and the independent evolution of multicellularity in brown algae.</title>
        <authorList>
            <person name="Cock J.M."/>
            <person name="Sterck L."/>
            <person name="Rouze P."/>
            <person name="Scornet D."/>
            <person name="Allen A.E."/>
            <person name="Amoutzias G."/>
            <person name="Anthouard V."/>
            <person name="Artiguenave F."/>
            <person name="Aury J.M."/>
            <person name="Badger J.H."/>
            <person name="Beszteri B."/>
            <person name="Billiau K."/>
            <person name="Bonnet E."/>
            <person name="Bothwell J.H."/>
            <person name="Bowler C."/>
            <person name="Boyen C."/>
            <person name="Brownlee C."/>
            <person name="Carrano C.J."/>
            <person name="Charrier B."/>
            <person name="Cho G.Y."/>
            <person name="Coelho S.M."/>
            <person name="Collen J."/>
            <person name="Corre E."/>
            <person name="Da Silva C."/>
            <person name="Delage L."/>
            <person name="Delaroque N."/>
            <person name="Dittami S.M."/>
            <person name="Doulbeau S."/>
            <person name="Elias M."/>
            <person name="Farnham G."/>
            <person name="Gachon C.M."/>
            <person name="Gschloessl B."/>
            <person name="Heesch S."/>
            <person name="Jabbari K."/>
            <person name="Jubin C."/>
            <person name="Kawai H."/>
            <person name="Kimura K."/>
            <person name="Kloareg B."/>
            <person name="Kupper F.C."/>
            <person name="Lang D."/>
            <person name="Le Bail A."/>
            <person name="Leblanc C."/>
            <person name="Lerouge P."/>
            <person name="Lohr M."/>
            <person name="Lopez P.J."/>
            <person name="Martens C."/>
            <person name="Maumus F."/>
            <person name="Michel G."/>
            <person name="Miranda-Saavedra D."/>
            <person name="Morales J."/>
            <person name="Moreau H."/>
            <person name="Motomura T."/>
            <person name="Nagasato C."/>
            <person name="Napoli C.A."/>
            <person name="Nelson D.R."/>
            <person name="Nyvall-Collen P."/>
            <person name="Peters A.F."/>
            <person name="Pommier C."/>
            <person name="Potin P."/>
            <person name="Poulain J."/>
            <person name="Quesneville H."/>
            <person name="Read B."/>
            <person name="Rensing S.A."/>
            <person name="Ritter A."/>
            <person name="Rousvoal S."/>
            <person name="Samanta M."/>
            <person name="Samson G."/>
            <person name="Schroeder D.C."/>
            <person name="Segurens B."/>
            <person name="Strittmatter M."/>
            <person name="Tonon T."/>
            <person name="Tregear J.W."/>
            <person name="Valentin K."/>
            <person name="von Dassow P."/>
            <person name="Yamagishi T."/>
            <person name="Van de Peer Y."/>
            <person name="Wincker P."/>
        </authorList>
    </citation>
    <scope>NUCLEOTIDE SEQUENCE [LARGE SCALE GENOMIC DNA]</scope>
    <source>
        <strain evidence="7">Ec32 / CCAP1310/4</strain>
    </source>
</reference>
<sequence length="340" mass="35603">MASEYPDYHQIVSTPMDLGTIQENIRQNVYPSLEACAKDVRTVWTNAYLYNPAKSVVAQGARALSKVFEGMYNKINPADFNYAREPNVDERNKLSRDIYRVEDSQLEEAVQLLEQRCPEAVVRDDEEGYFVVKVEALPSPVFWEVELYLRKRLCNQPDRTKKKIPTTFRPPPDSMARLSGRKRGNDGGDDAGGANGGAGCERSSGGRDGNGGPSTSPTPEVSSGGSDKKRKTDDPASTAATAVTDGGSGHAGGGASGASSVNGEESRAASEPAAVAPGPMPAATVGGDVLATRGVGTDESGLGSGAAEAVWEDGLFLADTSFREAGDGVGIDVAAAGGPQ</sequence>
<dbReference type="InterPro" id="IPR027353">
    <property type="entry name" value="NET_dom"/>
</dbReference>
<feature type="compositionally biased region" description="Gly residues" evidence="3">
    <location>
        <begin position="190"/>
        <end position="199"/>
    </location>
</feature>
<dbReference type="Pfam" id="PF17035">
    <property type="entry name" value="BET"/>
    <property type="match status" value="1"/>
</dbReference>
<dbReference type="GO" id="GO:0005634">
    <property type="term" value="C:nucleus"/>
    <property type="evidence" value="ECO:0007669"/>
    <property type="project" value="TreeGrafter"/>
</dbReference>
<dbReference type="EMBL" id="FN649733">
    <property type="protein sequence ID" value="CBJ33012.1"/>
    <property type="molecule type" value="Genomic_DNA"/>
</dbReference>
<feature type="compositionally biased region" description="Polar residues" evidence="3">
    <location>
        <begin position="213"/>
        <end position="225"/>
    </location>
</feature>
<dbReference type="STRING" id="2880.D7G0I3"/>
<dbReference type="InterPro" id="IPR038336">
    <property type="entry name" value="NET_sf"/>
</dbReference>
<dbReference type="GO" id="GO:0000785">
    <property type="term" value="C:chromatin"/>
    <property type="evidence" value="ECO:0007669"/>
    <property type="project" value="TreeGrafter"/>
</dbReference>
<feature type="region of interest" description="Disordered" evidence="3">
    <location>
        <begin position="160"/>
        <end position="287"/>
    </location>
</feature>
<evidence type="ECO:0000313" key="6">
    <source>
        <dbReference type="EMBL" id="CBJ33012.1"/>
    </source>
</evidence>
<dbReference type="InterPro" id="IPR001487">
    <property type="entry name" value="Bromodomain"/>
</dbReference>
<evidence type="ECO:0000256" key="2">
    <source>
        <dbReference type="PROSITE-ProRule" id="PRU00035"/>
    </source>
</evidence>
<dbReference type="OrthoDB" id="899at2759"/>
<dbReference type="eggNOG" id="KOG1474">
    <property type="taxonomic scope" value="Eukaryota"/>
</dbReference>
<evidence type="ECO:0000313" key="7">
    <source>
        <dbReference type="Proteomes" id="UP000002630"/>
    </source>
</evidence>
<dbReference type="Proteomes" id="UP000002630">
    <property type="component" value="Linkage Group LG08"/>
</dbReference>
<dbReference type="Gene3D" id="1.20.1270.220">
    <property type="match status" value="1"/>
</dbReference>
<dbReference type="Gene3D" id="1.20.920.10">
    <property type="entry name" value="Bromodomain-like"/>
    <property type="match status" value="1"/>
</dbReference>
<dbReference type="PANTHER" id="PTHR22880">
    <property type="entry name" value="FALZ-RELATED BROMODOMAIN-CONTAINING PROTEINS"/>
    <property type="match status" value="1"/>
</dbReference>
<feature type="compositionally biased region" description="Low complexity" evidence="3">
    <location>
        <begin position="272"/>
        <end position="283"/>
    </location>
</feature>
<evidence type="ECO:0000259" key="5">
    <source>
        <dbReference type="PROSITE" id="PS51525"/>
    </source>
</evidence>
<dbReference type="Pfam" id="PF00439">
    <property type="entry name" value="Bromodomain"/>
    <property type="match status" value="1"/>
</dbReference>
<evidence type="ECO:0008006" key="8">
    <source>
        <dbReference type="Google" id="ProtNLM"/>
    </source>
</evidence>
<dbReference type="PROSITE" id="PS51525">
    <property type="entry name" value="NET"/>
    <property type="match status" value="1"/>
</dbReference>
<feature type="domain" description="Bromo" evidence="4">
    <location>
        <begin position="1"/>
        <end position="58"/>
    </location>
</feature>
<dbReference type="PANTHER" id="PTHR22880:SF225">
    <property type="entry name" value="BROMODOMAIN-CONTAINING PROTEIN BET-1-RELATED"/>
    <property type="match status" value="1"/>
</dbReference>
<proteinExistence type="predicted"/>
<dbReference type="AlphaFoldDB" id="D7G0I3"/>
<keyword evidence="1 2" id="KW-0103">Bromodomain</keyword>
<evidence type="ECO:0000259" key="4">
    <source>
        <dbReference type="PROSITE" id="PS50014"/>
    </source>
</evidence>
<dbReference type="GO" id="GO:0006355">
    <property type="term" value="P:regulation of DNA-templated transcription"/>
    <property type="evidence" value="ECO:0007669"/>
    <property type="project" value="TreeGrafter"/>
</dbReference>
<dbReference type="EMBL" id="FN648601">
    <property type="protein sequence ID" value="CBJ33012.1"/>
    <property type="molecule type" value="Genomic_DNA"/>
</dbReference>
<evidence type="ECO:0000256" key="1">
    <source>
        <dbReference type="ARBA" id="ARBA00023117"/>
    </source>
</evidence>
<dbReference type="GO" id="GO:0006338">
    <property type="term" value="P:chromatin remodeling"/>
    <property type="evidence" value="ECO:0007669"/>
    <property type="project" value="TreeGrafter"/>
</dbReference>
<dbReference type="PROSITE" id="PS50014">
    <property type="entry name" value="BROMODOMAIN_2"/>
    <property type="match status" value="1"/>
</dbReference>
<dbReference type="SMART" id="SM00297">
    <property type="entry name" value="BROMO"/>
    <property type="match status" value="1"/>
</dbReference>
<evidence type="ECO:0000256" key="3">
    <source>
        <dbReference type="SAM" id="MobiDB-lite"/>
    </source>
</evidence>
<feature type="compositionally biased region" description="Gly residues" evidence="3">
    <location>
        <begin position="246"/>
        <end position="256"/>
    </location>
</feature>
<organism evidence="6 7">
    <name type="scientific">Ectocarpus siliculosus</name>
    <name type="common">Brown alga</name>
    <name type="synonym">Conferva siliculosa</name>
    <dbReference type="NCBI Taxonomy" id="2880"/>
    <lineage>
        <taxon>Eukaryota</taxon>
        <taxon>Sar</taxon>
        <taxon>Stramenopiles</taxon>
        <taxon>Ochrophyta</taxon>
        <taxon>PX clade</taxon>
        <taxon>Phaeophyceae</taxon>
        <taxon>Ectocarpales</taxon>
        <taxon>Ectocarpaceae</taxon>
        <taxon>Ectocarpus</taxon>
    </lineage>
</organism>